<feature type="region of interest" description="Disordered" evidence="3">
    <location>
        <begin position="870"/>
        <end position="910"/>
    </location>
</feature>
<dbReference type="OrthoDB" id="10255539at2759"/>
<feature type="domain" description="SMC hinge" evidence="4">
    <location>
        <begin position="558"/>
        <end position="675"/>
    </location>
</feature>
<keyword evidence="6" id="KW-1185">Reference proteome</keyword>
<dbReference type="GO" id="GO:0051276">
    <property type="term" value="P:chromosome organization"/>
    <property type="evidence" value="ECO:0007669"/>
    <property type="project" value="InterPro"/>
</dbReference>
<organism evidence="5 6">
    <name type="scientific">Nematocida displodere</name>
    <dbReference type="NCBI Taxonomy" id="1805483"/>
    <lineage>
        <taxon>Eukaryota</taxon>
        <taxon>Fungi</taxon>
        <taxon>Fungi incertae sedis</taxon>
        <taxon>Microsporidia</taxon>
        <taxon>Nematocida</taxon>
    </lineage>
</organism>
<dbReference type="Pfam" id="PF06470">
    <property type="entry name" value="SMC_hinge"/>
    <property type="match status" value="1"/>
</dbReference>
<dbReference type="AlphaFoldDB" id="A0A177EJ49"/>
<comment type="caution">
    <text evidence="5">The sequence shown here is derived from an EMBL/GenBank/DDBJ whole genome shotgun (WGS) entry which is preliminary data.</text>
</comment>
<dbReference type="InterPro" id="IPR036277">
    <property type="entry name" value="SMC_hinge_sf"/>
</dbReference>
<evidence type="ECO:0000256" key="1">
    <source>
        <dbReference type="ARBA" id="ARBA00023054"/>
    </source>
</evidence>
<dbReference type="STRING" id="1805483.A0A177EJ49"/>
<reference evidence="5 6" key="1">
    <citation type="submission" date="2016-02" db="EMBL/GenBank/DDBJ databases">
        <title>Discovery of a natural microsporidian pathogen with a broad tissue tropism in Caenorhabditis elegans.</title>
        <authorList>
            <person name="Luallen R.J."/>
            <person name="Reinke A.W."/>
            <person name="Tong L."/>
            <person name="Botts M.R."/>
            <person name="Felix M.-A."/>
            <person name="Troemel E.R."/>
        </authorList>
    </citation>
    <scope>NUCLEOTIDE SEQUENCE [LARGE SCALE GENOMIC DNA]</scope>
    <source>
        <strain evidence="5 6">JUm2807</strain>
    </source>
</reference>
<keyword evidence="1 2" id="KW-0175">Coiled coil</keyword>
<dbReference type="SMART" id="SM00968">
    <property type="entry name" value="SMC_hinge"/>
    <property type="match status" value="1"/>
</dbReference>
<dbReference type="InterPro" id="IPR024704">
    <property type="entry name" value="SMC"/>
</dbReference>
<dbReference type="InterPro" id="IPR027417">
    <property type="entry name" value="P-loop_NTPase"/>
</dbReference>
<dbReference type="InterPro" id="IPR010935">
    <property type="entry name" value="SMC_hinge"/>
</dbReference>
<sequence>MDKTRHFEQNAALSSGSMEKCPSRDAFFIFWIITPSTPFSYAHTTKENRYFKLAVLILLFSETINFMFLEEVEIEGFKSYGAKTKIGPMDRRFTAITGLNGTGKSNILDSVCFVLGIDCPRLLRSGSMKDLIFKHGRSSKGEARVTLRFSNDDAATSPPGYEGMESVSVTRVITEDGKTKYLLNGHNATSKSITRFLQCVGLSAPKKSYRDDTGAKKYDKPEPPYFIVMQGRVGKILSMKGAQFLTLLEECAGTSIFRAEKHKAYATLEKKEKKLAETQETLAKTIFPFLERLRLERKEFYESREAQKKRASLKETISAHESAIAAIEAEQLAEEMAQVAERSAEIEKEVEALSSELVSSKEGVADADIITLQERIDAKERAISQMMVETLEETKARATRHLDRGKSDLNQVLEKYAKTQLLIRPELEEKALPERLRPEQSLHEVIVHLEASLEANIGGFTEKEKVLRKELSARGGVRTTRIEKEREKERLSAEIDTLYQASQNTATEMEGIEDRHTISEEQAQTNIDLHQRTQPERIQQIRREIEDIRSSLKYPCLPGVHGTLSELIKVLCPENVTAVGVVLGGRKDFVVVDDEKVGKGVIDHASTQGRRVDVIPLSKIVSRGLSTQKEDASRQYGCMPLIEALSYPRELKQAVEYVFGGYILAPDRKTAIALRDRESLTSVTKEGELFDRRGTITGGNIDTTKFRFEESKKQKLSGLEDSLAAAKETLRVCPLELLLPSRRLLELSRERRVQQQSIQKCTASLSALNSDEDPKEDDLLQTSAALVGVINLHKEVANIKQTVQSHLAEVERLSGALAQKKEERRAIQREVEGLEAQKLAGIQKNEVNRARRSIQVREEKRIRDTLTALKKEQSRHQSKLQKLSQALAHTQAKAHPQTQENKNQLPDHRASPNTLEGLRKDLARAQAEYAVILKVPKKDINPKNIELLEKNEELEKTLKERIAKLQKNKDTIQKSIERLNVLEKETITKVFNSVNDRIGKYVRYFIPSGDAKLEAVGDSPMNGVELLVKIGTWKKGLTELSGGQKSICALSLIFSLLKSRPSPLYILDEIDAALDASHTEAMGRMVQSEFQGSQFLVVSLKDGMYHNANVLFQTYLREGTSGVQRM</sequence>
<evidence type="ECO:0000313" key="6">
    <source>
        <dbReference type="Proteomes" id="UP000185944"/>
    </source>
</evidence>
<name>A0A177EJ49_9MICR</name>
<dbReference type="SUPFAM" id="SSF75553">
    <property type="entry name" value="Smc hinge domain"/>
    <property type="match status" value="1"/>
</dbReference>
<dbReference type="InterPro" id="IPR003395">
    <property type="entry name" value="RecF/RecN/SMC_N"/>
</dbReference>
<dbReference type="GO" id="GO:0016887">
    <property type="term" value="F:ATP hydrolysis activity"/>
    <property type="evidence" value="ECO:0007669"/>
    <property type="project" value="InterPro"/>
</dbReference>
<dbReference type="EMBL" id="LTDL01000014">
    <property type="protein sequence ID" value="OAG31985.1"/>
    <property type="molecule type" value="Genomic_DNA"/>
</dbReference>
<dbReference type="GO" id="GO:0005694">
    <property type="term" value="C:chromosome"/>
    <property type="evidence" value="ECO:0007669"/>
    <property type="project" value="InterPro"/>
</dbReference>
<evidence type="ECO:0000259" key="4">
    <source>
        <dbReference type="SMART" id="SM00968"/>
    </source>
</evidence>
<evidence type="ECO:0000256" key="3">
    <source>
        <dbReference type="SAM" id="MobiDB-lite"/>
    </source>
</evidence>
<dbReference type="Gene3D" id="3.30.70.1620">
    <property type="match status" value="1"/>
</dbReference>
<dbReference type="Pfam" id="PF02463">
    <property type="entry name" value="SMC_N"/>
    <property type="match status" value="1"/>
</dbReference>
<protein>
    <submittedName>
        <fullName evidence="5">Structural maintenance of chromosome 2</fullName>
    </submittedName>
</protein>
<dbReference type="PANTHER" id="PTHR43977">
    <property type="entry name" value="STRUCTURAL MAINTENANCE OF CHROMOSOMES PROTEIN 3"/>
    <property type="match status" value="1"/>
</dbReference>
<dbReference type="Gene3D" id="1.20.1060.20">
    <property type="match status" value="1"/>
</dbReference>
<dbReference type="RefSeq" id="XP_067545586.1">
    <property type="nucleotide sequence ID" value="XM_067687878.1"/>
</dbReference>
<accession>A0A177EJ49</accession>
<dbReference type="SUPFAM" id="SSF52540">
    <property type="entry name" value="P-loop containing nucleoside triphosphate hydrolases"/>
    <property type="match status" value="1"/>
</dbReference>
<proteinExistence type="predicted"/>
<feature type="coiled-coil region" evidence="2">
    <location>
        <begin position="803"/>
        <end position="837"/>
    </location>
</feature>
<evidence type="ECO:0000256" key="2">
    <source>
        <dbReference type="SAM" id="Coils"/>
    </source>
</evidence>
<feature type="coiled-coil region" evidence="2">
    <location>
        <begin position="261"/>
        <end position="389"/>
    </location>
</feature>
<evidence type="ECO:0000313" key="5">
    <source>
        <dbReference type="EMBL" id="OAG31985.1"/>
    </source>
</evidence>
<dbReference type="GeneID" id="93646810"/>
<dbReference type="VEuPathDB" id="MicrosporidiaDB:NEDG_00460"/>
<dbReference type="Proteomes" id="UP000185944">
    <property type="component" value="Unassembled WGS sequence"/>
</dbReference>
<gene>
    <name evidence="5" type="ORF">NEDG_00460</name>
</gene>
<dbReference type="GO" id="GO:0005524">
    <property type="term" value="F:ATP binding"/>
    <property type="evidence" value="ECO:0007669"/>
    <property type="project" value="InterPro"/>
</dbReference>
<feature type="coiled-coil region" evidence="2">
    <location>
        <begin position="944"/>
        <end position="985"/>
    </location>
</feature>
<dbReference type="PIRSF" id="PIRSF005719">
    <property type="entry name" value="SMC"/>
    <property type="match status" value="1"/>
</dbReference>
<dbReference type="GO" id="GO:0007059">
    <property type="term" value="P:chromosome segregation"/>
    <property type="evidence" value="ECO:0007669"/>
    <property type="project" value="UniProtKB-ARBA"/>
</dbReference>
<dbReference type="Gene3D" id="3.40.50.300">
    <property type="entry name" value="P-loop containing nucleotide triphosphate hydrolases"/>
    <property type="match status" value="2"/>
</dbReference>